<protein>
    <submittedName>
        <fullName evidence="2">Uncharacterized protein</fullName>
    </submittedName>
</protein>
<organism evidence="2 3">
    <name type="scientific">Panicum miliaceum</name>
    <name type="common">Proso millet</name>
    <name type="synonym">Broomcorn millet</name>
    <dbReference type="NCBI Taxonomy" id="4540"/>
    <lineage>
        <taxon>Eukaryota</taxon>
        <taxon>Viridiplantae</taxon>
        <taxon>Streptophyta</taxon>
        <taxon>Embryophyta</taxon>
        <taxon>Tracheophyta</taxon>
        <taxon>Spermatophyta</taxon>
        <taxon>Magnoliopsida</taxon>
        <taxon>Liliopsida</taxon>
        <taxon>Poales</taxon>
        <taxon>Poaceae</taxon>
        <taxon>PACMAD clade</taxon>
        <taxon>Panicoideae</taxon>
        <taxon>Panicodae</taxon>
        <taxon>Paniceae</taxon>
        <taxon>Panicinae</taxon>
        <taxon>Panicum</taxon>
        <taxon>Panicum sect. Panicum</taxon>
    </lineage>
</organism>
<dbReference type="PANTHER" id="PTHR34680:SF3">
    <property type="entry name" value="EXPRESSED PROTEIN"/>
    <property type="match status" value="1"/>
</dbReference>
<dbReference type="Proteomes" id="UP000275267">
    <property type="component" value="Unassembled WGS sequence"/>
</dbReference>
<dbReference type="EMBL" id="PQIB02000001">
    <property type="protein sequence ID" value="RLN39615.1"/>
    <property type="molecule type" value="Genomic_DNA"/>
</dbReference>
<dbReference type="STRING" id="4540.A0A3L6TJF6"/>
<feature type="compositionally biased region" description="Basic and acidic residues" evidence="1">
    <location>
        <begin position="128"/>
        <end position="140"/>
    </location>
</feature>
<gene>
    <name evidence="2" type="ORF">C2845_PM01G41150</name>
</gene>
<feature type="region of interest" description="Disordered" evidence="1">
    <location>
        <begin position="122"/>
        <end position="150"/>
    </location>
</feature>
<sequence length="150" mass="17119">MNTTGVKGAAVVWNCKKNDGGGWQRHRKVSRLVSLCDYFVQKRSYLNPELDSAGKKRRRWWRHGQEPGNPSPASKPRKKSGSDFTATEGCFYYARFGFRGKMHCRSSADDRFCACRARRGGGFHQKRRGSEEEQPKDAYSHPELQSEAES</sequence>
<evidence type="ECO:0000313" key="2">
    <source>
        <dbReference type="EMBL" id="RLN39615.1"/>
    </source>
</evidence>
<evidence type="ECO:0000256" key="1">
    <source>
        <dbReference type="SAM" id="MobiDB-lite"/>
    </source>
</evidence>
<reference evidence="3" key="1">
    <citation type="journal article" date="2019" name="Nat. Commun.">
        <title>The genome of broomcorn millet.</title>
        <authorList>
            <person name="Zou C."/>
            <person name="Miki D."/>
            <person name="Li D."/>
            <person name="Tang Q."/>
            <person name="Xiao L."/>
            <person name="Rajput S."/>
            <person name="Deng P."/>
            <person name="Jia W."/>
            <person name="Huang R."/>
            <person name="Zhang M."/>
            <person name="Sun Y."/>
            <person name="Hu J."/>
            <person name="Fu X."/>
            <person name="Schnable P.S."/>
            <person name="Li F."/>
            <person name="Zhang H."/>
            <person name="Feng B."/>
            <person name="Zhu X."/>
            <person name="Liu R."/>
            <person name="Schnable J.C."/>
            <person name="Zhu J.-K."/>
            <person name="Zhang H."/>
        </authorList>
    </citation>
    <scope>NUCLEOTIDE SEQUENCE [LARGE SCALE GENOMIC DNA]</scope>
</reference>
<proteinExistence type="predicted"/>
<comment type="caution">
    <text evidence="2">The sequence shown here is derived from an EMBL/GenBank/DDBJ whole genome shotgun (WGS) entry which is preliminary data.</text>
</comment>
<dbReference type="AlphaFoldDB" id="A0A3L6TJF6"/>
<dbReference type="PANTHER" id="PTHR34680">
    <property type="entry name" value="EXPRESSED PROTEIN"/>
    <property type="match status" value="1"/>
</dbReference>
<keyword evidence="3" id="KW-1185">Reference proteome</keyword>
<evidence type="ECO:0000313" key="3">
    <source>
        <dbReference type="Proteomes" id="UP000275267"/>
    </source>
</evidence>
<feature type="region of interest" description="Disordered" evidence="1">
    <location>
        <begin position="50"/>
        <end position="84"/>
    </location>
</feature>
<accession>A0A3L6TJF6</accession>
<name>A0A3L6TJF6_PANMI</name>